<dbReference type="InterPro" id="IPR007110">
    <property type="entry name" value="Ig-like_dom"/>
</dbReference>
<dbReference type="Proteomes" id="UP000001798">
    <property type="component" value="Chromosome 1"/>
</dbReference>
<protein>
    <recommendedName>
        <fullName evidence="2">Ig-like domain-containing protein</fullName>
    </recommendedName>
</protein>
<dbReference type="GeneID" id="5436174"/>
<gene>
    <name evidence="3" type="ORF">BCIN_01g01460</name>
</gene>
<dbReference type="KEGG" id="bfu:BCIN_01g01460"/>
<reference evidence="3 4" key="2">
    <citation type="journal article" date="2012" name="Eukaryot. Cell">
        <title>Genome update of Botrytis cinerea strains B05.10 and T4.</title>
        <authorList>
            <person name="Staats M."/>
            <person name="van Kan J.A."/>
        </authorList>
    </citation>
    <scope>NUCLEOTIDE SEQUENCE [LARGE SCALE GENOMIC DNA]</scope>
    <source>
        <strain evidence="3 4">B05.10</strain>
    </source>
</reference>
<dbReference type="RefSeq" id="XP_001555607.2">
    <property type="nucleotide sequence ID" value="XM_001555557.2"/>
</dbReference>
<name>A0A384J4A6_BOTFB</name>
<proteinExistence type="predicted"/>
<accession>A0A384J4A6</accession>
<evidence type="ECO:0000256" key="1">
    <source>
        <dbReference type="SAM" id="MobiDB-lite"/>
    </source>
</evidence>
<organism evidence="3 4">
    <name type="scientific">Botryotinia fuckeliana (strain B05.10)</name>
    <name type="common">Noble rot fungus</name>
    <name type="synonym">Botrytis cinerea</name>
    <dbReference type="NCBI Taxonomy" id="332648"/>
    <lineage>
        <taxon>Eukaryota</taxon>
        <taxon>Fungi</taxon>
        <taxon>Dikarya</taxon>
        <taxon>Ascomycota</taxon>
        <taxon>Pezizomycotina</taxon>
        <taxon>Leotiomycetes</taxon>
        <taxon>Helotiales</taxon>
        <taxon>Sclerotiniaceae</taxon>
        <taxon>Botrytis</taxon>
    </lineage>
</organism>
<dbReference type="OrthoDB" id="4360026at2759"/>
<evidence type="ECO:0000313" key="4">
    <source>
        <dbReference type="Proteomes" id="UP000001798"/>
    </source>
</evidence>
<sequence>MDSEKIDSSPVFSNNEDGSHLPSHNYKAASLQQNYLDAMRGEFIPKDLNDPRMVCSIIHGLRYNESFAESESMQEICAKGSNKILARARNARLIMSNKIPLMSDVEEKPYCIWHPHLATADTYRELAQRYPDMKYHIGRACAVGGYIDLYRELDLLPDISIAEEAWHNSDVTGSKEIFDIIACQPTRYTILDDYTRSFNLQAPRIAMGLNGDTALLSSLNVTFNVLEEWEEARSHYFNITEDYGISETSSAQAHSHPLAPEHVSLLYNPLPTHLPTTNKDSIILHAAYEGNIDRYARLRRPVMVNGEAEAIVRGIYHHTAFARWCYGQLESGFPDKGDCWDIKRAVLARFIMVNDLSRVASTTETRDIDHSMPFMIWWPLIPQEATLRELARRRPDMGLQVAIACIVADYHRLWSELKPEPHALLWYQAAQQEENGANLNKNFYVEDLERRAAEKGIDLRAPAWDCSSLYDCLTRDKEPTTIFLQPYIQVREGVPVDYYADSIYPGRAQANMAEWDLCIAVSDDLREQARTENINDNLNENWGWPYSCWEAQVSYNGV</sequence>
<feature type="region of interest" description="Disordered" evidence="1">
    <location>
        <begin position="1"/>
        <end position="24"/>
    </location>
</feature>
<reference evidence="3 4" key="3">
    <citation type="journal article" date="2017" name="Mol. Plant Pathol.">
        <title>A gapless genome sequence of the fungus Botrytis cinerea.</title>
        <authorList>
            <person name="Van Kan J.A."/>
            <person name="Stassen J.H."/>
            <person name="Mosbach A."/>
            <person name="Van Der Lee T.A."/>
            <person name="Faino L."/>
            <person name="Farmer A.D."/>
            <person name="Papasotiriou D.G."/>
            <person name="Zhou S."/>
            <person name="Seidl M.F."/>
            <person name="Cottam E."/>
            <person name="Edel D."/>
            <person name="Hahn M."/>
            <person name="Schwartz D.C."/>
            <person name="Dietrich R.A."/>
            <person name="Widdison S."/>
            <person name="Scalliet G."/>
        </authorList>
    </citation>
    <scope>NUCLEOTIDE SEQUENCE [LARGE SCALE GENOMIC DNA]</scope>
    <source>
        <strain evidence="3 4">B05.10</strain>
    </source>
</reference>
<feature type="domain" description="Ig-like" evidence="2">
    <location>
        <begin position="382"/>
        <end position="483"/>
    </location>
</feature>
<evidence type="ECO:0000313" key="3">
    <source>
        <dbReference type="EMBL" id="ATZ45348.1"/>
    </source>
</evidence>
<evidence type="ECO:0000259" key="2">
    <source>
        <dbReference type="PROSITE" id="PS50835"/>
    </source>
</evidence>
<dbReference type="EMBL" id="CP009805">
    <property type="protein sequence ID" value="ATZ45348.1"/>
    <property type="molecule type" value="Genomic_DNA"/>
</dbReference>
<dbReference type="PROSITE" id="PS50835">
    <property type="entry name" value="IG_LIKE"/>
    <property type="match status" value="1"/>
</dbReference>
<dbReference type="VEuPathDB" id="FungiDB:Bcin01g01460"/>
<dbReference type="AlphaFoldDB" id="A0A384J4A6"/>
<reference evidence="3 4" key="1">
    <citation type="journal article" date="2011" name="PLoS Genet.">
        <title>Genomic analysis of the necrotrophic fungal pathogens Sclerotinia sclerotiorum and Botrytis cinerea.</title>
        <authorList>
            <person name="Amselem J."/>
            <person name="Cuomo C.A."/>
            <person name="van Kan J.A."/>
            <person name="Viaud M."/>
            <person name="Benito E.P."/>
            <person name="Couloux A."/>
            <person name="Coutinho P.M."/>
            <person name="de Vries R.P."/>
            <person name="Dyer P.S."/>
            <person name="Fillinger S."/>
            <person name="Fournier E."/>
            <person name="Gout L."/>
            <person name="Hahn M."/>
            <person name="Kohn L."/>
            <person name="Lapalu N."/>
            <person name="Plummer K.M."/>
            <person name="Pradier J.M."/>
            <person name="Quevillon E."/>
            <person name="Sharon A."/>
            <person name="Simon A."/>
            <person name="ten Have A."/>
            <person name="Tudzynski B."/>
            <person name="Tudzynski P."/>
            <person name="Wincker P."/>
            <person name="Andrew M."/>
            <person name="Anthouard V."/>
            <person name="Beever R.E."/>
            <person name="Beffa R."/>
            <person name="Benoit I."/>
            <person name="Bouzid O."/>
            <person name="Brault B."/>
            <person name="Chen Z."/>
            <person name="Choquer M."/>
            <person name="Collemare J."/>
            <person name="Cotton P."/>
            <person name="Danchin E.G."/>
            <person name="Da Silva C."/>
            <person name="Gautier A."/>
            <person name="Giraud C."/>
            <person name="Giraud T."/>
            <person name="Gonzalez C."/>
            <person name="Grossetete S."/>
            <person name="Guldener U."/>
            <person name="Henrissat B."/>
            <person name="Howlett B.J."/>
            <person name="Kodira C."/>
            <person name="Kretschmer M."/>
            <person name="Lappartient A."/>
            <person name="Leroch M."/>
            <person name="Levis C."/>
            <person name="Mauceli E."/>
            <person name="Neuveglise C."/>
            <person name="Oeser B."/>
            <person name="Pearson M."/>
            <person name="Poulain J."/>
            <person name="Poussereau N."/>
            <person name="Quesneville H."/>
            <person name="Rascle C."/>
            <person name="Schumacher J."/>
            <person name="Segurens B."/>
            <person name="Sexton A."/>
            <person name="Silva E."/>
            <person name="Sirven C."/>
            <person name="Soanes D.M."/>
            <person name="Talbot N.J."/>
            <person name="Templeton M."/>
            <person name="Yandava C."/>
            <person name="Yarden O."/>
            <person name="Zeng Q."/>
            <person name="Rollins J.A."/>
            <person name="Lebrun M.H."/>
            <person name="Dickman M."/>
        </authorList>
    </citation>
    <scope>NUCLEOTIDE SEQUENCE [LARGE SCALE GENOMIC DNA]</scope>
    <source>
        <strain evidence="3 4">B05.10</strain>
    </source>
</reference>
<keyword evidence="4" id="KW-1185">Reference proteome</keyword>